<dbReference type="OrthoDB" id="2943632at2"/>
<keyword evidence="1" id="KW-0472">Membrane</keyword>
<gene>
    <name evidence="2" type="ORF">BMMGA3_12165</name>
</gene>
<accession>I3EAR7</accession>
<keyword evidence="1" id="KW-0812">Transmembrane</keyword>
<dbReference type="Proteomes" id="UP000027602">
    <property type="component" value="Chromosome"/>
</dbReference>
<dbReference type="Pfam" id="PF14143">
    <property type="entry name" value="YrhC"/>
    <property type="match status" value="1"/>
</dbReference>
<feature type="transmembrane region" description="Helical" evidence="1">
    <location>
        <begin position="45"/>
        <end position="65"/>
    </location>
</feature>
<evidence type="ECO:0000256" key="1">
    <source>
        <dbReference type="SAM" id="Phobius"/>
    </source>
</evidence>
<dbReference type="AlphaFoldDB" id="I3EAR7"/>
<dbReference type="HOGENOM" id="CLU_185006_1_0_9"/>
<reference evidence="2 3" key="1">
    <citation type="journal article" date="2015" name="BMC Genomics">
        <title>Transcriptome analysis of thermophilic methylotrophic Bacillus methanolicus MGA3 using RNA-sequencing provides detailed insights into its previously uncharted transcriptional landscape.</title>
        <authorList>
            <person name="Irla M."/>
            <person name="Neshat A."/>
            <person name="Brautaset T."/>
            <person name="Ruckert C."/>
            <person name="Kalinowski J."/>
            <person name="Wendisch V.F."/>
        </authorList>
    </citation>
    <scope>NUCLEOTIDE SEQUENCE [LARGE SCALE GENOMIC DNA]</scope>
    <source>
        <strain evidence="3">MGA3 / ATCC 53907</strain>
    </source>
</reference>
<keyword evidence="3" id="KW-1185">Reference proteome</keyword>
<dbReference type="eggNOG" id="ENOG5030D21">
    <property type="taxonomic scope" value="Bacteria"/>
</dbReference>
<name>I3EAR7_BACMM</name>
<evidence type="ECO:0000313" key="2">
    <source>
        <dbReference type="EMBL" id="AIE60826.1"/>
    </source>
</evidence>
<feature type="transmembrane region" description="Helical" evidence="1">
    <location>
        <begin position="20"/>
        <end position="39"/>
    </location>
</feature>
<dbReference type="EMBL" id="CP007739">
    <property type="protein sequence ID" value="AIE60826.1"/>
    <property type="molecule type" value="Genomic_DNA"/>
</dbReference>
<proteinExistence type="predicted"/>
<dbReference type="RefSeq" id="WP_004435900.1">
    <property type="nucleotide sequence ID" value="NZ_ADWW01000002.1"/>
</dbReference>
<protein>
    <submittedName>
        <fullName evidence="2">Putative membrane protein</fullName>
    </submittedName>
</protein>
<sequence>MNHNAKKLYEKMVDYKRFAVVLLAVGAFFYLGVVIPSATKVMADLYIRMAASTGFLANSVMFFILSSRCQSRLMEMEEGQEYLIKK</sequence>
<keyword evidence="1" id="KW-1133">Transmembrane helix</keyword>
<dbReference type="InterPro" id="IPR025418">
    <property type="entry name" value="YrhC-like"/>
</dbReference>
<dbReference type="STRING" id="796606.BMMGA3_12165"/>
<evidence type="ECO:0000313" key="3">
    <source>
        <dbReference type="Proteomes" id="UP000027602"/>
    </source>
</evidence>
<dbReference type="KEGG" id="bmet:BMMGA3_12165"/>
<organism evidence="2 3">
    <name type="scientific">Bacillus methanolicus (strain MGA3 / ATCC 53907)</name>
    <dbReference type="NCBI Taxonomy" id="796606"/>
    <lineage>
        <taxon>Bacteria</taxon>
        <taxon>Bacillati</taxon>
        <taxon>Bacillota</taxon>
        <taxon>Bacilli</taxon>
        <taxon>Bacillales</taxon>
        <taxon>Bacillaceae</taxon>
        <taxon>Bacillus</taxon>
    </lineage>
</organism>